<comment type="caution">
    <text evidence="2">The sequence shown here is derived from an EMBL/GenBank/DDBJ whole genome shotgun (WGS) entry which is preliminary data.</text>
</comment>
<dbReference type="AlphaFoldDB" id="A0A562KCX4"/>
<evidence type="ECO:0000313" key="3">
    <source>
        <dbReference type="Proteomes" id="UP000315312"/>
    </source>
</evidence>
<evidence type="ECO:0000256" key="1">
    <source>
        <dbReference type="SAM" id="Phobius"/>
    </source>
</evidence>
<dbReference type="RefSeq" id="WP_133606160.1">
    <property type="nucleotide sequence ID" value="NZ_SNZC01000001.1"/>
</dbReference>
<feature type="transmembrane region" description="Helical" evidence="1">
    <location>
        <begin position="59"/>
        <end position="75"/>
    </location>
</feature>
<proteinExistence type="predicted"/>
<keyword evidence="1" id="KW-1133">Transmembrane helix</keyword>
<dbReference type="OrthoDB" id="1258274at2"/>
<evidence type="ECO:0000313" key="2">
    <source>
        <dbReference type="EMBL" id="TWH93073.1"/>
    </source>
</evidence>
<accession>A0A562KCX4</accession>
<dbReference type="Proteomes" id="UP000315312">
    <property type="component" value="Unassembled WGS sequence"/>
</dbReference>
<sequence>MYKNIALIFISFFFLISSIKEFGNMFLSIPSFLMLSYNLSDLSLKLISKKKTNHKKSKNFELISLIGVISIFFVIRDFEQTLGGYILFWKLAFFSLLFSICCAIILNHYYSFNNEKRFYNILGISICFFLLVPNICIFINKNFNTEVSKQPIQINYKKITKTSRGGNTYNIYIHTEFDKNERLDISKEFYDSISNNQKVVLTLTKGVLGYNYVQKIEIDKSL</sequence>
<feature type="transmembrane region" description="Helical" evidence="1">
    <location>
        <begin position="87"/>
        <end position="106"/>
    </location>
</feature>
<protein>
    <submittedName>
        <fullName evidence="2">Uncharacterized protein</fullName>
    </submittedName>
</protein>
<keyword evidence="1" id="KW-0472">Membrane</keyword>
<keyword evidence="3" id="KW-1185">Reference proteome</keyword>
<organism evidence="2 3">
    <name type="scientific">Flavobacterium cheniae</name>
    <dbReference type="NCBI Taxonomy" id="295428"/>
    <lineage>
        <taxon>Bacteria</taxon>
        <taxon>Pseudomonadati</taxon>
        <taxon>Bacteroidota</taxon>
        <taxon>Flavobacteriia</taxon>
        <taxon>Flavobacteriales</taxon>
        <taxon>Flavobacteriaceae</taxon>
        <taxon>Flavobacterium</taxon>
    </lineage>
</organism>
<reference evidence="2 3" key="1">
    <citation type="journal article" date="2015" name="Stand. Genomic Sci.">
        <title>Genomic Encyclopedia of Bacterial and Archaeal Type Strains, Phase III: the genomes of soil and plant-associated and newly described type strains.</title>
        <authorList>
            <person name="Whitman W.B."/>
            <person name="Woyke T."/>
            <person name="Klenk H.P."/>
            <person name="Zhou Y."/>
            <person name="Lilburn T.G."/>
            <person name="Beck B.J."/>
            <person name="De Vos P."/>
            <person name="Vandamme P."/>
            <person name="Eisen J.A."/>
            <person name="Garrity G."/>
            <person name="Hugenholtz P."/>
            <person name="Kyrpides N.C."/>
        </authorList>
    </citation>
    <scope>NUCLEOTIDE SEQUENCE [LARGE SCALE GENOMIC DNA]</scope>
    <source>
        <strain evidence="2 3">CGMCC 1.6844</strain>
    </source>
</reference>
<feature type="transmembrane region" description="Helical" evidence="1">
    <location>
        <begin position="118"/>
        <end position="140"/>
    </location>
</feature>
<dbReference type="EMBL" id="VLKM01000009">
    <property type="protein sequence ID" value="TWH93073.1"/>
    <property type="molecule type" value="Genomic_DNA"/>
</dbReference>
<gene>
    <name evidence="2" type="ORF">IP97_02142</name>
</gene>
<name>A0A562KCX4_9FLAO</name>
<keyword evidence="1" id="KW-0812">Transmembrane</keyword>